<dbReference type="PANTHER" id="PTHR24148:SF73">
    <property type="entry name" value="HET DOMAIN PROTEIN (AFU_ORTHOLOGUE AFUA_8G01020)"/>
    <property type="match status" value="1"/>
</dbReference>
<dbReference type="AlphaFoldDB" id="A0A9P4IF59"/>
<proteinExistence type="predicted"/>
<gene>
    <name evidence="3" type="ORF">NA57DRAFT_76954</name>
</gene>
<comment type="caution">
    <text evidence="3">The sequence shown here is derived from an EMBL/GenBank/DDBJ whole genome shotgun (WGS) entry which is preliminary data.</text>
</comment>
<keyword evidence="1" id="KW-0472">Membrane</keyword>
<protein>
    <submittedName>
        <fullName evidence="3">HET-domain-containing protein</fullName>
    </submittedName>
</protein>
<name>A0A9P4IF59_9PEZI</name>
<dbReference type="EMBL" id="ML978127">
    <property type="protein sequence ID" value="KAF2098160.1"/>
    <property type="molecule type" value="Genomic_DNA"/>
</dbReference>
<organism evidence="3 4">
    <name type="scientific">Rhizodiscina lignyota</name>
    <dbReference type="NCBI Taxonomy" id="1504668"/>
    <lineage>
        <taxon>Eukaryota</taxon>
        <taxon>Fungi</taxon>
        <taxon>Dikarya</taxon>
        <taxon>Ascomycota</taxon>
        <taxon>Pezizomycotina</taxon>
        <taxon>Dothideomycetes</taxon>
        <taxon>Pleosporomycetidae</taxon>
        <taxon>Aulographales</taxon>
        <taxon>Rhizodiscinaceae</taxon>
        <taxon>Rhizodiscina</taxon>
    </lineage>
</organism>
<dbReference type="InterPro" id="IPR052895">
    <property type="entry name" value="HetReg/Transcr_Mod"/>
</dbReference>
<keyword evidence="1" id="KW-0812">Transmembrane</keyword>
<keyword evidence="1" id="KW-1133">Transmembrane helix</keyword>
<evidence type="ECO:0000313" key="3">
    <source>
        <dbReference type="EMBL" id="KAF2098160.1"/>
    </source>
</evidence>
<dbReference type="InterPro" id="IPR010730">
    <property type="entry name" value="HET"/>
</dbReference>
<feature type="domain" description="Heterokaryon incompatibility" evidence="2">
    <location>
        <begin position="100"/>
        <end position="244"/>
    </location>
</feature>
<evidence type="ECO:0000313" key="4">
    <source>
        <dbReference type="Proteomes" id="UP000799772"/>
    </source>
</evidence>
<evidence type="ECO:0000256" key="1">
    <source>
        <dbReference type="SAM" id="Phobius"/>
    </source>
</evidence>
<reference evidence="3" key="1">
    <citation type="journal article" date="2020" name="Stud. Mycol.">
        <title>101 Dothideomycetes genomes: a test case for predicting lifestyles and emergence of pathogens.</title>
        <authorList>
            <person name="Haridas S."/>
            <person name="Albert R."/>
            <person name="Binder M."/>
            <person name="Bloem J."/>
            <person name="Labutti K."/>
            <person name="Salamov A."/>
            <person name="Andreopoulos B."/>
            <person name="Baker S."/>
            <person name="Barry K."/>
            <person name="Bills G."/>
            <person name="Bluhm B."/>
            <person name="Cannon C."/>
            <person name="Castanera R."/>
            <person name="Culley D."/>
            <person name="Daum C."/>
            <person name="Ezra D."/>
            <person name="Gonzalez J."/>
            <person name="Henrissat B."/>
            <person name="Kuo A."/>
            <person name="Liang C."/>
            <person name="Lipzen A."/>
            <person name="Lutzoni F."/>
            <person name="Magnuson J."/>
            <person name="Mondo S."/>
            <person name="Nolan M."/>
            <person name="Ohm R."/>
            <person name="Pangilinan J."/>
            <person name="Park H.-J."/>
            <person name="Ramirez L."/>
            <person name="Alfaro M."/>
            <person name="Sun H."/>
            <person name="Tritt A."/>
            <person name="Yoshinaga Y."/>
            <person name="Zwiers L.-H."/>
            <person name="Turgeon B."/>
            <person name="Goodwin S."/>
            <person name="Spatafora J."/>
            <person name="Crous P."/>
            <person name="Grigoriev I."/>
        </authorList>
    </citation>
    <scope>NUCLEOTIDE SEQUENCE</scope>
    <source>
        <strain evidence="3">CBS 133067</strain>
    </source>
</reference>
<keyword evidence="4" id="KW-1185">Reference proteome</keyword>
<sequence length="451" mass="52660">MPSNDNHLFSDDTVFFGGLIGAVALIGIGASSGNRRHHRTDEGPNYAESLDIWKNRKFHHPRIHRSHEIRLIRIIPGLSNSELECNFVYVTVDELVGVHYLALSYTWGSARSIDDLEQVIVDGNPFYVRKNLWRFLREMRRRNELSPIFIDAICISQSNIREKNEQVRIMSKIYQNANRVIIWLGKPQRHQLANLESLTDKFKQSHNTGTPIHQGKIHWATGEKLAFEYICNQRYWSRLWIVQEILLAKELVILFGPFEFDWEDLSRIRPGMLSPPFDEVWYSHLENLDGTRPPYYSRRSIEEVTNAHWGKALRIFDSKDGWDRRAPAFSTRSHRTGSILGYRSPDDDNDGMPLHQAIILFGQQDCHDPKDKLYALIGLLGAPYNRLSVDYNTPLRKIYKLALKIGLDEIEQQLRAIHGDRQWVRDARAEYREQLSRVFDDAKITQLRWPF</sequence>
<dbReference type="PANTHER" id="PTHR24148">
    <property type="entry name" value="ANKYRIN REPEAT DOMAIN-CONTAINING PROTEIN 39 HOMOLOG-RELATED"/>
    <property type="match status" value="1"/>
</dbReference>
<accession>A0A9P4IF59</accession>
<dbReference type="OrthoDB" id="194358at2759"/>
<dbReference type="Pfam" id="PF06985">
    <property type="entry name" value="HET"/>
    <property type="match status" value="1"/>
</dbReference>
<feature type="transmembrane region" description="Helical" evidence="1">
    <location>
        <begin position="13"/>
        <end position="30"/>
    </location>
</feature>
<evidence type="ECO:0000259" key="2">
    <source>
        <dbReference type="Pfam" id="PF06985"/>
    </source>
</evidence>
<dbReference type="Proteomes" id="UP000799772">
    <property type="component" value="Unassembled WGS sequence"/>
</dbReference>